<evidence type="ECO:0000256" key="13">
    <source>
        <dbReference type="SAM" id="MobiDB-lite"/>
    </source>
</evidence>
<dbReference type="Gene3D" id="1.25.40.820">
    <property type="match status" value="1"/>
</dbReference>
<keyword evidence="16" id="KW-1185">Reference proteome</keyword>
<comment type="caution">
    <text evidence="15">The sequence shown here is derived from an EMBL/GenBank/DDBJ whole genome shotgun (WGS) entry which is preliminary data.</text>
</comment>
<evidence type="ECO:0000256" key="7">
    <source>
        <dbReference type="ARBA" id="ARBA00022912"/>
    </source>
</evidence>
<keyword evidence="8 12" id="KW-0539">Nucleus</keyword>
<dbReference type="PROSITE" id="PS51479">
    <property type="entry name" value="ZF_RTR1"/>
    <property type="match status" value="1"/>
</dbReference>
<dbReference type="Pfam" id="PF04181">
    <property type="entry name" value="RPAP2_Rtr1"/>
    <property type="match status" value="1"/>
</dbReference>
<comment type="similarity">
    <text evidence="2 11 12">Belongs to the RPAP2 family.</text>
</comment>
<dbReference type="PANTHER" id="PTHR14732">
    <property type="entry name" value="RNA POLYMERASE II SUBUNIT B1 CTD PHOSPHATASE RPAP2-RELATED"/>
    <property type="match status" value="1"/>
</dbReference>
<evidence type="ECO:0000259" key="14">
    <source>
        <dbReference type="PROSITE" id="PS51479"/>
    </source>
</evidence>
<evidence type="ECO:0000256" key="11">
    <source>
        <dbReference type="PROSITE-ProRule" id="PRU00812"/>
    </source>
</evidence>
<comment type="subcellular location">
    <subcellularLocation>
        <location evidence="1 12">Nucleus</location>
    </subcellularLocation>
</comment>
<gene>
    <name evidence="15" type="ORF">PVAP13_3KG130300</name>
</gene>
<comment type="function">
    <text evidence="12">Putative RNA polymerase II subunit B1 C-terminal domain (CTD) phosphatase involved in RNA polymerase II transcription regulation.</text>
</comment>
<keyword evidence="5 12" id="KW-0378">Hydrolase</keyword>
<evidence type="ECO:0000256" key="2">
    <source>
        <dbReference type="ARBA" id="ARBA00005676"/>
    </source>
</evidence>
<evidence type="ECO:0000256" key="12">
    <source>
        <dbReference type="RuleBase" id="RU367080"/>
    </source>
</evidence>
<dbReference type="EC" id="3.1.3.16" evidence="12"/>
<feature type="compositionally biased region" description="Polar residues" evidence="13">
    <location>
        <begin position="243"/>
        <end position="252"/>
    </location>
</feature>
<dbReference type="GO" id="GO:0008270">
    <property type="term" value="F:zinc ion binding"/>
    <property type="evidence" value="ECO:0007669"/>
    <property type="project" value="UniProtKB-KW"/>
</dbReference>
<keyword evidence="3 12" id="KW-0479">Metal-binding</keyword>
<dbReference type="InterPro" id="IPR039693">
    <property type="entry name" value="Rtr1/RPAP2"/>
</dbReference>
<evidence type="ECO:0000256" key="6">
    <source>
        <dbReference type="ARBA" id="ARBA00022833"/>
    </source>
</evidence>
<evidence type="ECO:0000256" key="9">
    <source>
        <dbReference type="ARBA" id="ARBA00047761"/>
    </source>
</evidence>
<feature type="region of interest" description="Disordered" evidence="13">
    <location>
        <begin position="266"/>
        <end position="291"/>
    </location>
</feature>
<dbReference type="GO" id="GO:0005737">
    <property type="term" value="C:cytoplasm"/>
    <property type="evidence" value="ECO:0007669"/>
    <property type="project" value="TreeGrafter"/>
</dbReference>
<dbReference type="EMBL" id="CM029041">
    <property type="protein sequence ID" value="KAG2624449.1"/>
    <property type="molecule type" value="Genomic_DNA"/>
</dbReference>
<keyword evidence="6 12" id="KW-0862">Zinc</keyword>
<evidence type="ECO:0000256" key="1">
    <source>
        <dbReference type="ARBA" id="ARBA00004123"/>
    </source>
</evidence>
<accession>A0A8T0UWH2</accession>
<feature type="region of interest" description="Disordered" evidence="13">
    <location>
        <begin position="197"/>
        <end position="252"/>
    </location>
</feature>
<organism evidence="15 16">
    <name type="scientific">Panicum virgatum</name>
    <name type="common">Blackwell switchgrass</name>
    <dbReference type="NCBI Taxonomy" id="38727"/>
    <lineage>
        <taxon>Eukaryota</taxon>
        <taxon>Viridiplantae</taxon>
        <taxon>Streptophyta</taxon>
        <taxon>Embryophyta</taxon>
        <taxon>Tracheophyta</taxon>
        <taxon>Spermatophyta</taxon>
        <taxon>Magnoliopsida</taxon>
        <taxon>Liliopsida</taxon>
        <taxon>Poales</taxon>
        <taxon>Poaceae</taxon>
        <taxon>PACMAD clade</taxon>
        <taxon>Panicoideae</taxon>
        <taxon>Panicodae</taxon>
        <taxon>Paniceae</taxon>
        <taxon>Panicinae</taxon>
        <taxon>Panicum</taxon>
        <taxon>Panicum sect. Hiantes</taxon>
    </lineage>
</organism>
<dbReference type="GO" id="GO:0043175">
    <property type="term" value="F:RNA polymerase core enzyme binding"/>
    <property type="evidence" value="ECO:0007669"/>
    <property type="project" value="UniProtKB-UniRule"/>
</dbReference>
<evidence type="ECO:0000256" key="4">
    <source>
        <dbReference type="ARBA" id="ARBA00022771"/>
    </source>
</evidence>
<evidence type="ECO:0000256" key="10">
    <source>
        <dbReference type="ARBA" id="ARBA00048336"/>
    </source>
</evidence>
<dbReference type="GO" id="GO:0008420">
    <property type="term" value="F:RNA polymerase II CTD heptapeptide repeat phosphatase activity"/>
    <property type="evidence" value="ECO:0007669"/>
    <property type="project" value="UniProtKB-UniRule"/>
</dbReference>
<keyword evidence="7 12" id="KW-0904">Protein phosphatase</keyword>
<evidence type="ECO:0000256" key="8">
    <source>
        <dbReference type="ARBA" id="ARBA00023242"/>
    </source>
</evidence>
<evidence type="ECO:0000313" key="16">
    <source>
        <dbReference type="Proteomes" id="UP000823388"/>
    </source>
</evidence>
<feature type="domain" description="RTR1-type" evidence="14">
    <location>
        <begin position="47"/>
        <end position="133"/>
    </location>
</feature>
<sequence>MSSTPAAASAAAGPAEAARTVASAVLRVQMALLDGAAASNEALLHAAASALLSRADYDDVVTERTIADACGNPACPNPLPSAAAAGGPRFHISLREHRVYDLEEARRFCSERCLVASAALAASLPADRPFGVPPERLDAVVALVEGAGVGAGEGQGLGFRGADGMKEDEGMKLEIKEKEVAGAGEVTLQDWVGPSDAIEGYVPRRDRTSDGQKPAVQNKVAGTELSRIENVDSRNAAPGEDGMTSTSPSVETHVSSEVIAEKMGNMVLSDNTKPPRKETTKTPSKMLKQEEDNNMLSSCISDSIAKQLEDVVLEEKRSSNKKTKASKAPSKSQKSKSRKRPGGSDGHEVDFTSTIIIGDASTNMEQGTMNQYNYLLSSMLTDNYASSSQCAAKDSTQAYTEQLCKEFSETVSTGKDETCDEKMKHVLKSSMKLPGSKSVMQSVTWADENGSVLESSKLYESPSSSIKQSEEGIDISLRRASAEACAAALIEAAEAISSGTSEVDDAVSKAGIIILPDMLHQKQCSNDKSSGGDEEPEIDRDVLKWPKKTVLLDTDMFEVDDSWHDTPPEGFSLTLSGFATIWAALFGWISRSSLAYVYGLDGGSVEELLIANGREYPEKIVLKDGHSREIRRALDTCVCNALPVLVSNLRLQIPISKLEITLGYLIDTMSFFDPLPSLRSRQWQVVVLVLLDALSIHQLPALAPVVSNSKLVQKMLNAAQVSREEYDSMVDLFLPFGRSIQTPMLI</sequence>
<name>A0A8T0UWH2_PANVG</name>
<feature type="region of interest" description="Disordered" evidence="13">
    <location>
        <begin position="315"/>
        <end position="350"/>
    </location>
</feature>
<dbReference type="AlphaFoldDB" id="A0A8T0UWH2"/>
<comment type="catalytic activity">
    <reaction evidence="9 12">
        <text>O-phospho-L-seryl-[protein] + H2O = L-seryl-[protein] + phosphate</text>
        <dbReference type="Rhea" id="RHEA:20629"/>
        <dbReference type="Rhea" id="RHEA-COMP:9863"/>
        <dbReference type="Rhea" id="RHEA-COMP:11604"/>
        <dbReference type="ChEBI" id="CHEBI:15377"/>
        <dbReference type="ChEBI" id="CHEBI:29999"/>
        <dbReference type="ChEBI" id="CHEBI:43474"/>
        <dbReference type="ChEBI" id="CHEBI:83421"/>
        <dbReference type="EC" id="3.1.3.16"/>
    </reaction>
</comment>
<reference evidence="15" key="1">
    <citation type="submission" date="2020-05" db="EMBL/GenBank/DDBJ databases">
        <title>WGS assembly of Panicum virgatum.</title>
        <authorList>
            <person name="Lovell J.T."/>
            <person name="Jenkins J."/>
            <person name="Shu S."/>
            <person name="Juenger T.E."/>
            <person name="Schmutz J."/>
        </authorList>
    </citation>
    <scope>NUCLEOTIDE SEQUENCE</scope>
    <source>
        <strain evidence="15">AP13</strain>
    </source>
</reference>
<dbReference type="InterPro" id="IPR038534">
    <property type="entry name" value="Rtr1/RPAP2_sf"/>
</dbReference>
<evidence type="ECO:0000313" key="15">
    <source>
        <dbReference type="EMBL" id="KAG2624449.1"/>
    </source>
</evidence>
<dbReference type="GO" id="GO:0005634">
    <property type="term" value="C:nucleus"/>
    <property type="evidence" value="ECO:0007669"/>
    <property type="project" value="UniProtKB-SubCell"/>
</dbReference>
<keyword evidence="4 12" id="KW-0863">Zinc-finger</keyword>
<dbReference type="Proteomes" id="UP000823388">
    <property type="component" value="Chromosome 3K"/>
</dbReference>
<comment type="catalytic activity">
    <reaction evidence="10 12">
        <text>O-phospho-L-threonyl-[protein] + H2O = L-threonyl-[protein] + phosphate</text>
        <dbReference type="Rhea" id="RHEA:47004"/>
        <dbReference type="Rhea" id="RHEA-COMP:11060"/>
        <dbReference type="Rhea" id="RHEA-COMP:11605"/>
        <dbReference type="ChEBI" id="CHEBI:15377"/>
        <dbReference type="ChEBI" id="CHEBI:30013"/>
        <dbReference type="ChEBI" id="CHEBI:43474"/>
        <dbReference type="ChEBI" id="CHEBI:61977"/>
        <dbReference type="EC" id="3.1.3.16"/>
    </reaction>
</comment>
<dbReference type="InterPro" id="IPR007308">
    <property type="entry name" value="Rtr1/RPAP2_dom"/>
</dbReference>
<evidence type="ECO:0000256" key="5">
    <source>
        <dbReference type="ARBA" id="ARBA00022801"/>
    </source>
</evidence>
<protein>
    <recommendedName>
        <fullName evidence="12">RNA polymerase II subunit B1 CTD phosphatase RPAP2 homolog</fullName>
        <ecNumber evidence="12">3.1.3.16</ecNumber>
    </recommendedName>
</protein>
<dbReference type="OrthoDB" id="2590500at2759"/>
<proteinExistence type="inferred from homology"/>
<dbReference type="PANTHER" id="PTHR14732:SF0">
    <property type="entry name" value="RNA POLYMERASE II SUBUNIT B1 CTD PHOSPHATASE RPAP2-RELATED"/>
    <property type="match status" value="1"/>
</dbReference>
<evidence type="ECO:0000256" key="3">
    <source>
        <dbReference type="ARBA" id="ARBA00022723"/>
    </source>
</evidence>